<keyword evidence="1" id="KW-0560">Oxidoreductase</keyword>
<dbReference type="GO" id="GO:0050661">
    <property type="term" value="F:NADP binding"/>
    <property type="evidence" value="ECO:0007669"/>
    <property type="project" value="InterPro"/>
</dbReference>
<organism evidence="5">
    <name type="scientific">marine metagenome</name>
    <dbReference type="NCBI Taxonomy" id="408172"/>
    <lineage>
        <taxon>unclassified sequences</taxon>
        <taxon>metagenomes</taxon>
        <taxon>ecological metagenomes</taxon>
    </lineage>
</organism>
<dbReference type="EMBL" id="UINC01034501">
    <property type="protein sequence ID" value="SVB25437.1"/>
    <property type="molecule type" value="Genomic_DNA"/>
</dbReference>
<dbReference type="Gene3D" id="1.10.1040.10">
    <property type="entry name" value="N-(1-d-carboxylethyl)-l-norvaline Dehydrogenase, domain 2"/>
    <property type="match status" value="1"/>
</dbReference>
<dbReference type="Gene3D" id="3.40.50.720">
    <property type="entry name" value="NAD(P)-binding Rossmann-like Domain"/>
    <property type="match status" value="1"/>
</dbReference>
<dbReference type="PANTHER" id="PTHR43060">
    <property type="entry name" value="3-HYDROXYISOBUTYRATE DEHYDROGENASE-LIKE 1, MITOCHONDRIAL-RELATED"/>
    <property type="match status" value="1"/>
</dbReference>
<dbReference type="AlphaFoldDB" id="A0A382CJE6"/>
<sequence length="298" mass="30238">MARGEIGFVGLGIMGKPMARNLMKADYNVTVYDIVAEAVEELASEGATPASSAAEVASKVPLVITMVPDSPQSEAAIMGPGGVLEGASKGDTVIDMSSIAPSSSQKIASACEAVGVSFLDAPVSGGETGAIDGTLAVMVGGEKEIFDANFDMLSTMSGSIVLCGGYGAGNTTKLANQIIVAGNIAALGEAMVLARKSGIDPQVVFDAIKGGLAGSTVMNTKGPMMIEGNFDPGFRIVLHQKDLHNAILTGKEVGVPLVITSLVQQMLGSLINEGKGNSDHSAIANFMEDMAGVSISGK</sequence>
<dbReference type="SUPFAM" id="SSF48179">
    <property type="entry name" value="6-phosphogluconate dehydrogenase C-terminal domain-like"/>
    <property type="match status" value="1"/>
</dbReference>
<evidence type="ECO:0000259" key="4">
    <source>
        <dbReference type="Pfam" id="PF14833"/>
    </source>
</evidence>
<dbReference type="GO" id="GO:0051287">
    <property type="term" value="F:NAD binding"/>
    <property type="evidence" value="ECO:0007669"/>
    <property type="project" value="InterPro"/>
</dbReference>
<proteinExistence type="predicted"/>
<evidence type="ECO:0000256" key="1">
    <source>
        <dbReference type="ARBA" id="ARBA00023002"/>
    </source>
</evidence>
<evidence type="ECO:0000259" key="3">
    <source>
        <dbReference type="Pfam" id="PF03446"/>
    </source>
</evidence>
<evidence type="ECO:0008006" key="6">
    <source>
        <dbReference type="Google" id="ProtNLM"/>
    </source>
</evidence>
<feature type="domain" description="6-phosphogluconate dehydrogenase NADP-binding" evidence="3">
    <location>
        <begin position="5"/>
        <end position="164"/>
    </location>
</feature>
<protein>
    <recommendedName>
        <fullName evidence="6">2-hydroxy-3-oxopropionate reductase</fullName>
    </recommendedName>
</protein>
<accession>A0A382CJE6</accession>
<reference evidence="5" key="1">
    <citation type="submission" date="2018-05" db="EMBL/GenBank/DDBJ databases">
        <authorList>
            <person name="Lanie J.A."/>
            <person name="Ng W.-L."/>
            <person name="Kazmierczak K.M."/>
            <person name="Andrzejewski T.M."/>
            <person name="Davidsen T.M."/>
            <person name="Wayne K.J."/>
            <person name="Tettelin H."/>
            <person name="Glass J.I."/>
            <person name="Rusch D."/>
            <person name="Podicherti R."/>
            <person name="Tsui H.-C.T."/>
            <person name="Winkler M.E."/>
        </authorList>
    </citation>
    <scope>NUCLEOTIDE SEQUENCE</scope>
</reference>
<gene>
    <name evidence="5" type="ORF">METZ01_LOCUS178291</name>
</gene>
<dbReference type="NCBIfam" id="TIGR01505">
    <property type="entry name" value="tartro_sem_red"/>
    <property type="match status" value="1"/>
</dbReference>
<dbReference type="InterPro" id="IPR002204">
    <property type="entry name" value="3-OH-isobutyrate_DH-rel_CS"/>
</dbReference>
<dbReference type="InterPro" id="IPR036291">
    <property type="entry name" value="NAD(P)-bd_dom_sf"/>
</dbReference>
<dbReference type="PIRSF" id="PIRSF000103">
    <property type="entry name" value="HIBADH"/>
    <property type="match status" value="1"/>
</dbReference>
<dbReference type="NCBIfam" id="NF008592">
    <property type="entry name" value="PRK11559.1"/>
    <property type="match status" value="1"/>
</dbReference>
<evidence type="ECO:0000256" key="2">
    <source>
        <dbReference type="ARBA" id="ARBA00023027"/>
    </source>
</evidence>
<dbReference type="PROSITE" id="PS00895">
    <property type="entry name" value="3_HYDROXYISOBUT_DH"/>
    <property type="match status" value="1"/>
</dbReference>
<dbReference type="SUPFAM" id="SSF51735">
    <property type="entry name" value="NAD(P)-binding Rossmann-fold domains"/>
    <property type="match status" value="1"/>
</dbReference>
<dbReference type="InterPro" id="IPR008927">
    <property type="entry name" value="6-PGluconate_DH-like_C_sf"/>
</dbReference>
<dbReference type="Pfam" id="PF03446">
    <property type="entry name" value="NAD_binding_2"/>
    <property type="match status" value="1"/>
</dbReference>
<dbReference type="InterPro" id="IPR006398">
    <property type="entry name" value="Tartro_sem_red"/>
</dbReference>
<dbReference type="Pfam" id="PF14833">
    <property type="entry name" value="NAD_binding_11"/>
    <property type="match status" value="1"/>
</dbReference>
<dbReference type="InterPro" id="IPR029154">
    <property type="entry name" value="HIBADH-like_NADP-bd"/>
</dbReference>
<dbReference type="GO" id="GO:0008679">
    <property type="term" value="F:2-hydroxy-3-oxopropionate reductase activity"/>
    <property type="evidence" value="ECO:0007669"/>
    <property type="project" value="InterPro"/>
</dbReference>
<keyword evidence="2" id="KW-0520">NAD</keyword>
<dbReference type="GO" id="GO:0046487">
    <property type="term" value="P:glyoxylate metabolic process"/>
    <property type="evidence" value="ECO:0007669"/>
    <property type="project" value="InterPro"/>
</dbReference>
<dbReference type="PANTHER" id="PTHR43060:SF3">
    <property type="entry name" value="2-HYDROXY-3-OXOPROPIONATE REDUCTASE"/>
    <property type="match status" value="1"/>
</dbReference>
<dbReference type="InterPro" id="IPR015815">
    <property type="entry name" value="HIBADH-related"/>
</dbReference>
<dbReference type="InterPro" id="IPR013328">
    <property type="entry name" value="6PGD_dom2"/>
</dbReference>
<dbReference type="InterPro" id="IPR006115">
    <property type="entry name" value="6PGDH_NADP-bd"/>
</dbReference>
<feature type="domain" description="3-hydroxyisobutyrate dehydrogenase-like NAD-binding" evidence="4">
    <location>
        <begin position="167"/>
        <end position="286"/>
    </location>
</feature>
<evidence type="ECO:0000313" key="5">
    <source>
        <dbReference type="EMBL" id="SVB25437.1"/>
    </source>
</evidence>
<name>A0A382CJE6_9ZZZZ</name>